<sequence length="193" mass="21419">MSNGNLYRPSVYRGQSPIEHLKAVHSSGLAAALRLPSAGVETATTLPAVTASYPRHLQVIVSPPRTKIAPKGQENTFPSLVWHRGLACKKIHMTCECFFPTHDSLQIPPSPVLTLVIFVGRSLKVCKLSNMLDRCMPRTEATRESLRAQIEDDFNTRDHDILGSPPPREDALHGHYTPTPGLRLFVDYRDCTP</sequence>
<dbReference type="Proteomes" id="UP000027195">
    <property type="component" value="Unassembled WGS sequence"/>
</dbReference>
<name>A0A067M281_BOTB1</name>
<dbReference type="AlphaFoldDB" id="A0A067M281"/>
<gene>
    <name evidence="1" type="ORF">BOTBODRAFT_47432</name>
</gene>
<keyword evidence="2" id="KW-1185">Reference proteome</keyword>
<reference evidence="2" key="1">
    <citation type="journal article" date="2014" name="Proc. Natl. Acad. Sci. U.S.A.">
        <title>Extensive sampling of basidiomycete genomes demonstrates inadequacy of the white-rot/brown-rot paradigm for wood decay fungi.</title>
        <authorList>
            <person name="Riley R."/>
            <person name="Salamov A.A."/>
            <person name="Brown D.W."/>
            <person name="Nagy L.G."/>
            <person name="Floudas D."/>
            <person name="Held B.W."/>
            <person name="Levasseur A."/>
            <person name="Lombard V."/>
            <person name="Morin E."/>
            <person name="Otillar R."/>
            <person name="Lindquist E.A."/>
            <person name="Sun H."/>
            <person name="LaButti K.M."/>
            <person name="Schmutz J."/>
            <person name="Jabbour D."/>
            <person name="Luo H."/>
            <person name="Baker S.E."/>
            <person name="Pisabarro A.G."/>
            <person name="Walton J.D."/>
            <person name="Blanchette R.A."/>
            <person name="Henrissat B."/>
            <person name="Martin F."/>
            <person name="Cullen D."/>
            <person name="Hibbett D.S."/>
            <person name="Grigoriev I.V."/>
        </authorList>
    </citation>
    <scope>NUCLEOTIDE SEQUENCE [LARGE SCALE GENOMIC DNA]</scope>
    <source>
        <strain evidence="2">FD-172 SS1</strain>
    </source>
</reference>
<proteinExistence type="predicted"/>
<dbReference type="InParanoid" id="A0A067M281"/>
<organism evidence="1 2">
    <name type="scientific">Botryobasidium botryosum (strain FD-172 SS1)</name>
    <dbReference type="NCBI Taxonomy" id="930990"/>
    <lineage>
        <taxon>Eukaryota</taxon>
        <taxon>Fungi</taxon>
        <taxon>Dikarya</taxon>
        <taxon>Basidiomycota</taxon>
        <taxon>Agaricomycotina</taxon>
        <taxon>Agaricomycetes</taxon>
        <taxon>Cantharellales</taxon>
        <taxon>Botryobasidiaceae</taxon>
        <taxon>Botryobasidium</taxon>
    </lineage>
</organism>
<dbReference type="HOGENOM" id="CLU_1408532_0_0_1"/>
<accession>A0A067M281</accession>
<evidence type="ECO:0000313" key="1">
    <source>
        <dbReference type="EMBL" id="KDQ09843.1"/>
    </source>
</evidence>
<protein>
    <submittedName>
        <fullName evidence="1">Uncharacterized protein</fullName>
    </submittedName>
</protein>
<dbReference type="EMBL" id="KL198074">
    <property type="protein sequence ID" value="KDQ09843.1"/>
    <property type="molecule type" value="Genomic_DNA"/>
</dbReference>
<evidence type="ECO:0000313" key="2">
    <source>
        <dbReference type="Proteomes" id="UP000027195"/>
    </source>
</evidence>